<proteinExistence type="predicted"/>
<evidence type="ECO:0000313" key="3">
    <source>
        <dbReference type="Proteomes" id="UP000596742"/>
    </source>
</evidence>
<protein>
    <submittedName>
        <fullName evidence="2">Protein kinase domain-containing protein, cytoplasmic</fullName>
    </submittedName>
</protein>
<comment type="caution">
    <text evidence="2">The sequence shown here is derived from an EMBL/GenBank/DDBJ whole genome shotgun (WGS) entry which is preliminary data.</text>
</comment>
<dbReference type="Gene3D" id="1.10.510.10">
    <property type="entry name" value="Transferase(Phosphotransferase) domain 1"/>
    <property type="match status" value="1"/>
</dbReference>
<keyword evidence="3" id="KW-1185">Reference proteome</keyword>
<dbReference type="GO" id="GO:0005576">
    <property type="term" value="C:extracellular region"/>
    <property type="evidence" value="ECO:0007669"/>
    <property type="project" value="TreeGrafter"/>
</dbReference>
<dbReference type="SUPFAM" id="SSF56112">
    <property type="entry name" value="Protein kinase-like (PK-like)"/>
    <property type="match status" value="1"/>
</dbReference>
<name>A0A8B6BXK0_MYTGA</name>
<dbReference type="PROSITE" id="PS50011">
    <property type="entry name" value="PROTEIN_KINASE_DOM"/>
    <property type="match status" value="1"/>
</dbReference>
<reference evidence="2" key="1">
    <citation type="submission" date="2018-11" db="EMBL/GenBank/DDBJ databases">
        <authorList>
            <person name="Alioto T."/>
            <person name="Alioto T."/>
        </authorList>
    </citation>
    <scope>NUCLEOTIDE SEQUENCE</scope>
</reference>
<gene>
    <name evidence="2" type="ORF">MGAL_10B040875</name>
</gene>
<evidence type="ECO:0000259" key="1">
    <source>
        <dbReference type="PROSITE" id="PS50011"/>
    </source>
</evidence>
<keyword evidence="2" id="KW-0808">Transferase</keyword>
<evidence type="ECO:0000313" key="2">
    <source>
        <dbReference type="EMBL" id="VDH96809.1"/>
    </source>
</evidence>
<dbReference type="EMBL" id="UYJE01000818">
    <property type="protein sequence ID" value="VDH96809.1"/>
    <property type="molecule type" value="Genomic_DNA"/>
</dbReference>
<keyword evidence="2" id="KW-0418">Kinase</keyword>
<dbReference type="OrthoDB" id="4062651at2759"/>
<dbReference type="InterPro" id="IPR042983">
    <property type="entry name" value="PKDCC"/>
</dbReference>
<dbReference type="GO" id="GO:0005524">
    <property type="term" value="F:ATP binding"/>
    <property type="evidence" value="ECO:0007669"/>
    <property type="project" value="InterPro"/>
</dbReference>
<sequence>MYLHLDFNLYSCDKRHSIAGRKTRPPGKQINQRHSSYLRWDRNRFNCTNINEIQILERNRGTGWSKIVDIGTFEGQKLAIQRMSTFKNPKWSIEKRLYLFMKNLLMIDQLNHPSLIKMFGYCLRHVKGEGHINSSYYGDFSVVYEYGVEIDMNALNITIADRLTHAADLASLLSYLHYSPLGTLVDYDIKSEHFIMVNGKIKLIDLDFMNNVGQTCFLSSSHKKFKPCPFHIKCQELNDVEIRFTNCQAVPCEVGVCRGEATIYNIQKINKIFFQVLLKPKFFPVALKYSLSRLLKQLHKNNIDVDALEKKIRNITLAYKYLKTTKKRLL</sequence>
<dbReference type="GO" id="GO:0004715">
    <property type="term" value="F:non-membrane spanning protein tyrosine kinase activity"/>
    <property type="evidence" value="ECO:0007669"/>
    <property type="project" value="InterPro"/>
</dbReference>
<feature type="domain" description="Protein kinase" evidence="1">
    <location>
        <begin position="54"/>
        <end position="330"/>
    </location>
</feature>
<dbReference type="PANTHER" id="PTHR46448:SF1">
    <property type="entry name" value="PROTEIN KINASE DOMAIN-CONTAINING PROTEIN"/>
    <property type="match status" value="1"/>
</dbReference>
<organism evidence="2 3">
    <name type="scientific">Mytilus galloprovincialis</name>
    <name type="common">Mediterranean mussel</name>
    <dbReference type="NCBI Taxonomy" id="29158"/>
    <lineage>
        <taxon>Eukaryota</taxon>
        <taxon>Metazoa</taxon>
        <taxon>Spiralia</taxon>
        <taxon>Lophotrochozoa</taxon>
        <taxon>Mollusca</taxon>
        <taxon>Bivalvia</taxon>
        <taxon>Autobranchia</taxon>
        <taxon>Pteriomorphia</taxon>
        <taxon>Mytilida</taxon>
        <taxon>Mytiloidea</taxon>
        <taxon>Mytilidae</taxon>
        <taxon>Mytilinae</taxon>
        <taxon>Mytilus</taxon>
    </lineage>
</organism>
<dbReference type="PANTHER" id="PTHR46448">
    <property type="entry name" value="PROTEIN KINASE DOMAIN-CONTAINING PROTEIN"/>
    <property type="match status" value="1"/>
</dbReference>
<dbReference type="AlphaFoldDB" id="A0A8B6BXK0"/>
<dbReference type="Proteomes" id="UP000596742">
    <property type="component" value="Unassembled WGS sequence"/>
</dbReference>
<dbReference type="InterPro" id="IPR011009">
    <property type="entry name" value="Kinase-like_dom_sf"/>
</dbReference>
<dbReference type="GO" id="GO:0001501">
    <property type="term" value="P:skeletal system development"/>
    <property type="evidence" value="ECO:0007669"/>
    <property type="project" value="TreeGrafter"/>
</dbReference>
<accession>A0A8B6BXK0</accession>
<dbReference type="InterPro" id="IPR000719">
    <property type="entry name" value="Prot_kinase_dom"/>
</dbReference>